<reference evidence="2 3" key="1">
    <citation type="submission" date="2016-10" db="EMBL/GenBank/DDBJ databases">
        <title>Genome sequence of the basidiomycete white-rot fungus Trametes pubescens.</title>
        <authorList>
            <person name="Makela M.R."/>
            <person name="Granchi Z."/>
            <person name="Peng M."/>
            <person name="De Vries R.P."/>
            <person name="Grigoriev I."/>
            <person name="Riley R."/>
            <person name="Hilden K."/>
        </authorList>
    </citation>
    <scope>NUCLEOTIDE SEQUENCE [LARGE SCALE GENOMIC DNA]</scope>
    <source>
        <strain evidence="2 3">FBCC735</strain>
    </source>
</reference>
<organism evidence="2 3">
    <name type="scientific">Trametes pubescens</name>
    <name type="common">White-rot fungus</name>
    <dbReference type="NCBI Taxonomy" id="154538"/>
    <lineage>
        <taxon>Eukaryota</taxon>
        <taxon>Fungi</taxon>
        <taxon>Dikarya</taxon>
        <taxon>Basidiomycota</taxon>
        <taxon>Agaricomycotina</taxon>
        <taxon>Agaricomycetes</taxon>
        <taxon>Polyporales</taxon>
        <taxon>Polyporaceae</taxon>
        <taxon>Trametes</taxon>
    </lineage>
</organism>
<dbReference type="Proteomes" id="UP000184267">
    <property type="component" value="Unassembled WGS sequence"/>
</dbReference>
<evidence type="ECO:0000313" key="3">
    <source>
        <dbReference type="Proteomes" id="UP000184267"/>
    </source>
</evidence>
<dbReference type="AlphaFoldDB" id="A0A1M2VMQ1"/>
<evidence type="ECO:0000313" key="2">
    <source>
        <dbReference type="EMBL" id="OJT08843.1"/>
    </source>
</evidence>
<feature type="region of interest" description="Disordered" evidence="1">
    <location>
        <begin position="1"/>
        <end position="53"/>
    </location>
</feature>
<gene>
    <name evidence="2" type="ORF">TRAPUB_270</name>
</gene>
<feature type="compositionally biased region" description="Low complexity" evidence="1">
    <location>
        <begin position="31"/>
        <end position="47"/>
    </location>
</feature>
<comment type="caution">
    <text evidence="2">The sequence shown here is derived from an EMBL/GenBank/DDBJ whole genome shotgun (WGS) entry which is preliminary data.</text>
</comment>
<proteinExistence type="predicted"/>
<keyword evidence="3" id="KW-1185">Reference proteome</keyword>
<accession>A0A1M2VMQ1</accession>
<name>A0A1M2VMQ1_TRAPU</name>
<protein>
    <submittedName>
        <fullName evidence="2">Uncharacterized protein</fullName>
    </submittedName>
</protein>
<dbReference type="EMBL" id="MNAD01001009">
    <property type="protein sequence ID" value="OJT08843.1"/>
    <property type="molecule type" value="Genomic_DNA"/>
</dbReference>
<evidence type="ECO:0000256" key="1">
    <source>
        <dbReference type="SAM" id="MobiDB-lite"/>
    </source>
</evidence>
<sequence length="91" mass="9951">MPTASATRRRGRQTPKGCAEGDHGMRRSQRRANALNAASSAGTTASGTWNRFTPPCTSPVRDIYAGPKPPLAYERTTNGWIDLARWDADFD</sequence>